<dbReference type="InterPro" id="IPR011910">
    <property type="entry name" value="RfaF"/>
</dbReference>
<keyword evidence="7" id="KW-1185">Reference proteome</keyword>
<reference evidence="6 7" key="1">
    <citation type="submission" date="2020-01" db="EMBL/GenBank/DDBJ databases">
        <title>Draft genome sequence of Cand. Neptunochlamydia vexilliferae K9.</title>
        <authorList>
            <person name="Schulz F."/>
            <person name="Koestlbacher S."/>
            <person name="Wascher F."/>
            <person name="Pizzetti I."/>
            <person name="Horn M."/>
        </authorList>
    </citation>
    <scope>NUCLEOTIDE SEQUENCE [LARGE SCALE GENOMIC DNA]</scope>
    <source>
        <strain evidence="6 7">K9</strain>
    </source>
</reference>
<dbReference type="InterPro" id="IPR002201">
    <property type="entry name" value="Glyco_trans_9"/>
</dbReference>
<evidence type="ECO:0000256" key="5">
    <source>
        <dbReference type="ARBA" id="ARBA00047503"/>
    </source>
</evidence>
<keyword evidence="1" id="KW-0328">Glycosyltransferase</keyword>
<evidence type="ECO:0000256" key="3">
    <source>
        <dbReference type="ARBA" id="ARBA00043995"/>
    </source>
</evidence>
<dbReference type="PANTHER" id="PTHR30160">
    <property type="entry name" value="TETRAACYLDISACCHARIDE 4'-KINASE-RELATED"/>
    <property type="match status" value="1"/>
</dbReference>
<evidence type="ECO:0000313" key="7">
    <source>
        <dbReference type="Proteomes" id="UP001194714"/>
    </source>
</evidence>
<dbReference type="EMBL" id="JAAEJV010000003">
    <property type="protein sequence ID" value="MBF5058751.1"/>
    <property type="molecule type" value="Genomic_DNA"/>
</dbReference>
<dbReference type="SUPFAM" id="SSF53756">
    <property type="entry name" value="UDP-Glycosyltransferase/glycogen phosphorylase"/>
    <property type="match status" value="1"/>
</dbReference>
<dbReference type="InterPro" id="IPR051199">
    <property type="entry name" value="LPS_LOS_Heptosyltrfase"/>
</dbReference>
<dbReference type="PANTHER" id="PTHR30160:SF7">
    <property type="entry name" value="ADP-HEPTOSE--LPS HEPTOSYLTRANSFERASE 2"/>
    <property type="match status" value="1"/>
</dbReference>
<sequence>MAHIFIMTSKDISVKIECMKIIVRMPNWIGDLVMATPILIDLRKAYPDAEITAMCQENVAPLLEKELAIDELFRFSRAKGFFRRITERNIAGKLKRGNYDIGILLTNSFSSAWRFRQGGVKQIIGYRADGRSFLLTTPVAFSEKRKEKHLVETYKEILAPLGIPVSDTPSRLIVSDEEVEEAWDIVKRLYISPDAKIIGINPGAAYGTAKCWLPDRFAEVAKNLVRADTKNVVIFFGDRSHKELIGNICTDLGSRVINLAGQTDLRQLLALIKICSVFLTNDSGPMHIADSLDVPLIALFGSTSPAITGPYKQRHNIIQKKVPCAPCFKRVCPIDFPCMKKIGADEVTEMVLAKLSNVVEAK</sequence>
<dbReference type="EC" id="2.4.99.24" evidence="4"/>
<keyword evidence="2 6" id="KW-0808">Transferase</keyword>
<dbReference type="Pfam" id="PF01075">
    <property type="entry name" value="Glyco_transf_9"/>
    <property type="match status" value="1"/>
</dbReference>
<comment type="catalytic activity">
    <reaction evidence="5">
        <text>an L-alpha-D-Hep-(1-&gt;5)-[alpha-Kdo-(2-&gt;4)]-alpha-Kdo-(2-&gt;6)-lipid A + ADP-L-glycero-beta-D-manno-heptose = an L-alpha-D-Hep-(1-&gt;3)-L-alpha-D-Hep-(1-&gt;5)-[alpha-Kdo-(2-&gt;4)]-alpha-Kdo-(2-&gt;6)-lipid A + ADP + H(+)</text>
        <dbReference type="Rhea" id="RHEA:74071"/>
        <dbReference type="ChEBI" id="CHEBI:15378"/>
        <dbReference type="ChEBI" id="CHEBI:61506"/>
        <dbReference type="ChEBI" id="CHEBI:193068"/>
        <dbReference type="ChEBI" id="CHEBI:193069"/>
        <dbReference type="ChEBI" id="CHEBI:456216"/>
        <dbReference type="EC" id="2.4.99.24"/>
    </reaction>
</comment>
<evidence type="ECO:0000256" key="2">
    <source>
        <dbReference type="ARBA" id="ARBA00022679"/>
    </source>
</evidence>
<dbReference type="NCBIfam" id="TIGR02195">
    <property type="entry name" value="heptsyl_trn_II"/>
    <property type="match status" value="1"/>
</dbReference>
<protein>
    <recommendedName>
        <fullName evidence="4">lipopolysaccharide heptosyltransferase II</fullName>
        <ecNumber evidence="4">2.4.99.24</ecNumber>
    </recommendedName>
</protein>
<evidence type="ECO:0000313" key="6">
    <source>
        <dbReference type="EMBL" id="MBF5058751.1"/>
    </source>
</evidence>
<evidence type="ECO:0000256" key="1">
    <source>
        <dbReference type="ARBA" id="ARBA00022676"/>
    </source>
</evidence>
<proteinExistence type="inferred from homology"/>
<organism evidence="6 7">
    <name type="scientific">Candidatus Neptunichlamydia vexilliferae</name>
    <dbReference type="NCBI Taxonomy" id="1651774"/>
    <lineage>
        <taxon>Bacteria</taxon>
        <taxon>Pseudomonadati</taxon>
        <taxon>Chlamydiota</taxon>
        <taxon>Chlamydiia</taxon>
        <taxon>Parachlamydiales</taxon>
        <taxon>Simkaniaceae</taxon>
        <taxon>Candidatus Neptunichlamydia</taxon>
    </lineage>
</organism>
<dbReference type="GO" id="GO:0016740">
    <property type="term" value="F:transferase activity"/>
    <property type="evidence" value="ECO:0007669"/>
    <property type="project" value="UniProtKB-KW"/>
</dbReference>
<gene>
    <name evidence="6" type="ORF">NEPTK9_000250</name>
</gene>
<dbReference type="Gene3D" id="3.40.50.2000">
    <property type="entry name" value="Glycogen Phosphorylase B"/>
    <property type="match status" value="2"/>
</dbReference>
<name>A0ABS0AX99_9BACT</name>
<dbReference type="Proteomes" id="UP001194714">
    <property type="component" value="Unassembled WGS sequence"/>
</dbReference>
<accession>A0ABS0AX99</accession>
<dbReference type="CDD" id="cd03789">
    <property type="entry name" value="GT9_LPS_heptosyltransferase"/>
    <property type="match status" value="1"/>
</dbReference>
<evidence type="ECO:0000256" key="4">
    <source>
        <dbReference type="ARBA" id="ARBA00044042"/>
    </source>
</evidence>
<comment type="similarity">
    <text evidence="3">Belongs to the glycosyltransferase 9 family.</text>
</comment>
<comment type="caution">
    <text evidence="6">The sequence shown here is derived from an EMBL/GenBank/DDBJ whole genome shotgun (WGS) entry which is preliminary data.</text>
</comment>